<evidence type="ECO:0000256" key="3">
    <source>
        <dbReference type="ARBA" id="ARBA00022786"/>
    </source>
</evidence>
<dbReference type="InterPro" id="IPR017137">
    <property type="entry name" value="Arg-tRNA-P_Trfase_1_euk"/>
</dbReference>
<dbReference type="Proteomes" id="UP000027265">
    <property type="component" value="Unassembled WGS sequence"/>
</dbReference>
<gene>
    <name evidence="9" type="ORF">JAAARDRAFT_241032</name>
</gene>
<dbReference type="InterPro" id="IPR030700">
    <property type="entry name" value="N-end_Aminoacyl_Trfase"/>
</dbReference>
<dbReference type="EMBL" id="KL197709">
    <property type="protein sequence ID" value="KDQ64886.1"/>
    <property type="molecule type" value="Genomic_DNA"/>
</dbReference>
<evidence type="ECO:0000259" key="7">
    <source>
        <dbReference type="Pfam" id="PF04376"/>
    </source>
</evidence>
<evidence type="ECO:0000256" key="2">
    <source>
        <dbReference type="ARBA" id="ARBA00022679"/>
    </source>
</evidence>
<keyword evidence="2 5" id="KW-0808">Transferase</keyword>
<dbReference type="STRING" id="933084.A0A067QQE0"/>
<dbReference type="InterPro" id="IPR007472">
    <property type="entry name" value="N-end_Aminoacyl_Trfase_C"/>
</dbReference>
<evidence type="ECO:0000256" key="5">
    <source>
        <dbReference type="PIRNR" id="PIRNR037207"/>
    </source>
</evidence>
<keyword evidence="10" id="KW-1185">Reference proteome</keyword>
<organism evidence="9 10">
    <name type="scientific">Jaapia argillacea MUCL 33604</name>
    <dbReference type="NCBI Taxonomy" id="933084"/>
    <lineage>
        <taxon>Eukaryota</taxon>
        <taxon>Fungi</taxon>
        <taxon>Dikarya</taxon>
        <taxon>Basidiomycota</taxon>
        <taxon>Agaricomycotina</taxon>
        <taxon>Agaricomycetes</taxon>
        <taxon>Agaricomycetidae</taxon>
        <taxon>Jaapiales</taxon>
        <taxon>Jaapiaceae</taxon>
        <taxon>Jaapia</taxon>
    </lineage>
</organism>
<dbReference type="PANTHER" id="PTHR21367">
    <property type="entry name" value="ARGININE-TRNA-PROTEIN TRANSFERASE 1"/>
    <property type="match status" value="1"/>
</dbReference>
<protein>
    <recommendedName>
        <fullName evidence="5">Arginyl-tRNA--protein transferase 1</fullName>
        <shortName evidence="5">Arginyltransferase 1</shortName>
        <shortName evidence="5">R-transferase 1</shortName>
        <ecNumber evidence="5">2.3.2.8</ecNumber>
    </recommendedName>
    <alternativeName>
        <fullName evidence="5">Arginine-tRNA--protein transferase 1</fullName>
    </alternativeName>
</protein>
<evidence type="ECO:0000313" key="9">
    <source>
        <dbReference type="EMBL" id="KDQ64886.1"/>
    </source>
</evidence>
<reference evidence="10" key="1">
    <citation type="journal article" date="2014" name="Proc. Natl. Acad. Sci. U.S.A.">
        <title>Extensive sampling of basidiomycete genomes demonstrates inadequacy of the white-rot/brown-rot paradigm for wood decay fungi.</title>
        <authorList>
            <person name="Riley R."/>
            <person name="Salamov A.A."/>
            <person name="Brown D.W."/>
            <person name="Nagy L.G."/>
            <person name="Floudas D."/>
            <person name="Held B.W."/>
            <person name="Levasseur A."/>
            <person name="Lombard V."/>
            <person name="Morin E."/>
            <person name="Otillar R."/>
            <person name="Lindquist E.A."/>
            <person name="Sun H."/>
            <person name="LaButti K.M."/>
            <person name="Schmutz J."/>
            <person name="Jabbour D."/>
            <person name="Luo H."/>
            <person name="Baker S.E."/>
            <person name="Pisabarro A.G."/>
            <person name="Walton J.D."/>
            <person name="Blanchette R.A."/>
            <person name="Henrissat B."/>
            <person name="Martin F."/>
            <person name="Cullen D."/>
            <person name="Hibbett D.S."/>
            <person name="Grigoriev I.V."/>
        </authorList>
    </citation>
    <scope>NUCLEOTIDE SEQUENCE [LARGE SCALE GENOMIC DNA]</scope>
    <source>
        <strain evidence="10">MUCL 33604</strain>
    </source>
</reference>
<sequence>MTNIISIVTPSGSGKSTCGYCGPPGGRSATKSSFKTSLTPSQLSCEVYQKMIDRGWRRSGSYCYKPDLKRSCCPQYTIKLDALDFKPSKSQRKLINRWNRFVFHGDGNDSSMDVDGKPKPKEGKGKKSDSKGHHPFSLIDAIHESEARFATGEPVHQFEVTLEPSSYTEEKFALFTNYQESIHHDDDNEPSGFKRFLVDSPLYRERIPYPSTPPSHLPDNYGAYHQLYRLDGELIAMGVVDILPGCVSSVYFMYDKRWEKFSLGRLSALREVSLALELHQAGASDLRSLYMGFYIYSCPKMRYKGDYAPSYLADPEDYTWHPLETCVPLLEKYRYACFSHPEHSLEGAPRDVSYRVSDVASADLRDIRLITNIRNGIIHVTPINASTNWYYNRPVVLSVVDALGLTLAKEVLWYIQEDGFDDDEYE</sequence>
<comment type="function">
    <text evidence="5">Involved in the post-translational conjugation of arginine to the N-terminal aspartate or glutamate of a protein. This arginylation is required for degradation of the protein via the ubiquitin pathway.</text>
</comment>
<evidence type="ECO:0000259" key="8">
    <source>
        <dbReference type="Pfam" id="PF04377"/>
    </source>
</evidence>
<evidence type="ECO:0000256" key="6">
    <source>
        <dbReference type="SAM" id="MobiDB-lite"/>
    </source>
</evidence>
<evidence type="ECO:0000256" key="1">
    <source>
        <dbReference type="ARBA" id="ARBA00009991"/>
    </source>
</evidence>
<dbReference type="FunCoup" id="A0A067QQE0">
    <property type="interactions" value="667"/>
</dbReference>
<dbReference type="OrthoDB" id="74183at2759"/>
<dbReference type="GO" id="GO:0005737">
    <property type="term" value="C:cytoplasm"/>
    <property type="evidence" value="ECO:0007669"/>
    <property type="project" value="TreeGrafter"/>
</dbReference>
<dbReference type="InterPro" id="IPR007471">
    <property type="entry name" value="N-end_Aminoacyl_Trfase_N"/>
</dbReference>
<feature type="region of interest" description="Disordered" evidence="6">
    <location>
        <begin position="109"/>
        <end position="135"/>
    </location>
</feature>
<evidence type="ECO:0000313" key="10">
    <source>
        <dbReference type="Proteomes" id="UP000027265"/>
    </source>
</evidence>
<feature type="compositionally biased region" description="Basic and acidic residues" evidence="6">
    <location>
        <begin position="114"/>
        <end position="132"/>
    </location>
</feature>
<proteinExistence type="inferred from homology"/>
<dbReference type="Pfam" id="PF04376">
    <property type="entry name" value="ATE_N"/>
    <property type="match status" value="1"/>
</dbReference>
<dbReference type="PANTHER" id="PTHR21367:SF1">
    <property type="entry name" value="ARGINYL-TRNA--PROTEIN TRANSFERASE 1"/>
    <property type="match status" value="1"/>
</dbReference>
<accession>A0A067QQE0</accession>
<comment type="similarity">
    <text evidence="1 5">Belongs to the R-transferase family.</text>
</comment>
<dbReference type="GO" id="GO:0004057">
    <property type="term" value="F:arginyl-tRNA--protein transferase activity"/>
    <property type="evidence" value="ECO:0007669"/>
    <property type="project" value="UniProtKB-EC"/>
</dbReference>
<dbReference type="Pfam" id="PF04377">
    <property type="entry name" value="ATE_C"/>
    <property type="match status" value="1"/>
</dbReference>
<evidence type="ECO:0000256" key="4">
    <source>
        <dbReference type="ARBA" id="ARBA00023315"/>
    </source>
</evidence>
<keyword evidence="4 5" id="KW-0012">Acyltransferase</keyword>
<dbReference type="AlphaFoldDB" id="A0A067QQE0"/>
<feature type="domain" description="N-end rule aminoacyl transferase C-terminal" evidence="8">
    <location>
        <begin position="170"/>
        <end position="313"/>
    </location>
</feature>
<dbReference type="PIRSF" id="PIRSF037207">
    <property type="entry name" value="ATE1_euk"/>
    <property type="match status" value="1"/>
</dbReference>
<feature type="domain" description="N-end aminoacyl transferase N-terminal" evidence="7">
    <location>
        <begin position="16"/>
        <end position="93"/>
    </location>
</feature>
<keyword evidence="3 5" id="KW-0833">Ubl conjugation pathway</keyword>
<comment type="catalytic activity">
    <reaction evidence="5">
        <text>an N-terminal L-alpha-aminoacyl-[protein] + L-arginyl-tRNA(Arg) = an N-terminal L-arginyl-L-aminoacyl-[protein] + tRNA(Arg) + H(+)</text>
        <dbReference type="Rhea" id="RHEA:10208"/>
        <dbReference type="Rhea" id="RHEA-COMP:9658"/>
        <dbReference type="Rhea" id="RHEA-COMP:9673"/>
        <dbReference type="Rhea" id="RHEA-COMP:10636"/>
        <dbReference type="Rhea" id="RHEA-COMP:10638"/>
        <dbReference type="ChEBI" id="CHEBI:15378"/>
        <dbReference type="ChEBI" id="CHEBI:78442"/>
        <dbReference type="ChEBI" id="CHEBI:78513"/>
        <dbReference type="ChEBI" id="CHEBI:78597"/>
        <dbReference type="ChEBI" id="CHEBI:83562"/>
        <dbReference type="EC" id="2.3.2.8"/>
    </reaction>
</comment>
<name>A0A067QQE0_9AGAM</name>
<dbReference type="InParanoid" id="A0A067QQE0"/>
<dbReference type="EC" id="2.3.2.8" evidence="5"/>
<dbReference type="HOGENOM" id="CLU_020349_2_1_1"/>